<proteinExistence type="predicted"/>
<comment type="caution">
    <text evidence="1">The sequence shown here is derived from an EMBL/GenBank/DDBJ whole genome shotgun (WGS) entry which is preliminary data.</text>
</comment>
<evidence type="ECO:0008006" key="3">
    <source>
        <dbReference type="Google" id="ProtNLM"/>
    </source>
</evidence>
<dbReference type="Proteomes" id="UP000218238">
    <property type="component" value="Unassembled WGS sequence"/>
</dbReference>
<keyword evidence="2" id="KW-1185">Reference proteome</keyword>
<dbReference type="AlphaFoldDB" id="A0A2A2TNU9"/>
<dbReference type="EMBL" id="NTFS01000035">
    <property type="protein sequence ID" value="PAX59808.1"/>
    <property type="molecule type" value="Genomic_DNA"/>
</dbReference>
<name>A0A2A2TNU9_9CYAN</name>
<dbReference type="OrthoDB" id="508938at2"/>
<evidence type="ECO:0000313" key="1">
    <source>
        <dbReference type="EMBL" id="PAX59808.1"/>
    </source>
</evidence>
<evidence type="ECO:0000313" key="2">
    <source>
        <dbReference type="Proteomes" id="UP000218238"/>
    </source>
</evidence>
<reference evidence="1 2" key="1">
    <citation type="submission" date="2017-08" db="EMBL/GenBank/DDBJ databases">
        <title>Draft genome sequence of filamentous cyanobacterium Calothrix elsteri CCALA 953.</title>
        <authorList>
            <person name="Gagunashvili A.N."/>
            <person name="Elster J."/>
            <person name="Andresson O.S."/>
        </authorList>
    </citation>
    <scope>NUCLEOTIDE SEQUENCE [LARGE SCALE GENOMIC DNA]</scope>
    <source>
        <strain evidence="1 2">CCALA 953</strain>
    </source>
</reference>
<accession>A0A2A2TNU9</accession>
<sequence length="164" mass="19473">MSAEELQQWKTQIVEYQMRSRYSPAPAQTTLLDLPANHCDPERIDPLTLQLQSMAFYRMPADYPGEACLYFVVDSAAQLVLYVGETCRSNKRWKGTHDCKDYIASYQDLHYRYKLKTAVNIGFWWDTPQRREARQELELYLILKWRSPFNKENWHQWGQPFGKG</sequence>
<gene>
    <name evidence="1" type="ORF">CK510_05270</name>
</gene>
<organism evidence="1 2">
    <name type="scientific">Brunnivagina elsteri CCALA 953</name>
    <dbReference type="NCBI Taxonomy" id="987040"/>
    <lineage>
        <taxon>Bacteria</taxon>
        <taxon>Bacillati</taxon>
        <taxon>Cyanobacteriota</taxon>
        <taxon>Cyanophyceae</taxon>
        <taxon>Nostocales</taxon>
        <taxon>Calotrichaceae</taxon>
        <taxon>Brunnivagina</taxon>
    </lineage>
</organism>
<protein>
    <recommendedName>
        <fullName evidence="3">GIY-YIG domain-containing protein</fullName>
    </recommendedName>
</protein>